<dbReference type="Pfam" id="PF20237">
    <property type="entry name" value="DUF6594"/>
    <property type="match status" value="1"/>
</dbReference>
<feature type="compositionally biased region" description="Polar residues" evidence="1">
    <location>
        <begin position="18"/>
        <end position="33"/>
    </location>
</feature>
<protein>
    <recommendedName>
        <fullName evidence="2">DUF6594 domain-containing protein</fullName>
    </recommendedName>
</protein>
<feature type="domain" description="DUF6594" evidence="2">
    <location>
        <begin position="45"/>
        <end position="124"/>
    </location>
</feature>
<comment type="caution">
    <text evidence="3">The sequence shown here is derived from an EMBL/GenBank/DDBJ whole genome shotgun (WGS) entry which is preliminary data.</text>
</comment>
<dbReference type="Proteomes" id="UP001251528">
    <property type="component" value="Unassembled WGS sequence"/>
</dbReference>
<sequence length="138" mass="15959">MATIRSLLPTWERPGPTVTGQSPTRLQQGQANPTRRLVEDYRPGYPRFVALVSAHAPFFMCRRFDKLRARLLLQKQDKLSMLEEKLEQVDREEPSPLYLGKSRCDQNVERASILREIDDCLADFGKSEPLVMVMNYSF</sequence>
<dbReference type="EMBL" id="JASWJB010000018">
    <property type="protein sequence ID" value="KAK2612247.1"/>
    <property type="molecule type" value="Genomic_DNA"/>
</dbReference>
<reference evidence="3" key="1">
    <citation type="submission" date="2023-06" db="EMBL/GenBank/DDBJ databases">
        <title>Conoideocrella luteorostrata (Hypocreales: Clavicipitaceae), a potential biocontrol fungus for elongate hemlock scale in United States Christmas tree production areas.</title>
        <authorList>
            <person name="Barrett H."/>
            <person name="Lovett B."/>
            <person name="Macias A.M."/>
            <person name="Stajich J.E."/>
            <person name="Kasson M.T."/>
        </authorList>
    </citation>
    <scope>NUCLEOTIDE SEQUENCE</scope>
    <source>
        <strain evidence="3">ARSEF 14590</strain>
    </source>
</reference>
<dbReference type="PANTHER" id="PTHR34502:SF3">
    <property type="entry name" value="DUF6594 DOMAIN-CONTAINING PROTEIN"/>
    <property type="match status" value="1"/>
</dbReference>
<organism evidence="3 4">
    <name type="scientific">Conoideocrella luteorostrata</name>
    <dbReference type="NCBI Taxonomy" id="1105319"/>
    <lineage>
        <taxon>Eukaryota</taxon>
        <taxon>Fungi</taxon>
        <taxon>Dikarya</taxon>
        <taxon>Ascomycota</taxon>
        <taxon>Pezizomycotina</taxon>
        <taxon>Sordariomycetes</taxon>
        <taxon>Hypocreomycetidae</taxon>
        <taxon>Hypocreales</taxon>
        <taxon>Clavicipitaceae</taxon>
        <taxon>Conoideocrella</taxon>
    </lineage>
</organism>
<dbReference type="InterPro" id="IPR046529">
    <property type="entry name" value="DUF6594"/>
</dbReference>
<dbReference type="AlphaFoldDB" id="A0AAJ0D097"/>
<name>A0AAJ0D097_9HYPO</name>
<evidence type="ECO:0000256" key="1">
    <source>
        <dbReference type="SAM" id="MobiDB-lite"/>
    </source>
</evidence>
<dbReference type="PANTHER" id="PTHR34502">
    <property type="entry name" value="DUF6594 DOMAIN-CONTAINING PROTEIN-RELATED"/>
    <property type="match status" value="1"/>
</dbReference>
<keyword evidence="4" id="KW-1185">Reference proteome</keyword>
<evidence type="ECO:0000313" key="4">
    <source>
        <dbReference type="Proteomes" id="UP001251528"/>
    </source>
</evidence>
<evidence type="ECO:0000313" key="3">
    <source>
        <dbReference type="EMBL" id="KAK2612247.1"/>
    </source>
</evidence>
<accession>A0AAJ0D097</accession>
<gene>
    <name evidence="3" type="ORF">QQS21_001673</name>
</gene>
<feature type="region of interest" description="Disordered" evidence="1">
    <location>
        <begin position="11"/>
        <end position="33"/>
    </location>
</feature>
<proteinExistence type="predicted"/>
<evidence type="ECO:0000259" key="2">
    <source>
        <dbReference type="Pfam" id="PF20237"/>
    </source>
</evidence>